<accession>A0A1I5WDY8</accession>
<evidence type="ECO:0000313" key="1">
    <source>
        <dbReference type="EMBL" id="SFQ17861.1"/>
    </source>
</evidence>
<dbReference type="STRING" id="441119.SAMN04488047_14416"/>
<dbReference type="RefSeq" id="WP_093425697.1">
    <property type="nucleotide sequence ID" value="NZ_FOXA01000044.1"/>
</dbReference>
<organism evidence="1 2">
    <name type="scientific">Tranquillimonas alkanivorans</name>
    <dbReference type="NCBI Taxonomy" id="441119"/>
    <lineage>
        <taxon>Bacteria</taxon>
        <taxon>Pseudomonadati</taxon>
        <taxon>Pseudomonadota</taxon>
        <taxon>Alphaproteobacteria</taxon>
        <taxon>Rhodobacterales</taxon>
        <taxon>Roseobacteraceae</taxon>
        <taxon>Tranquillimonas</taxon>
    </lineage>
</organism>
<dbReference type="EMBL" id="FOXA01000044">
    <property type="protein sequence ID" value="SFQ17861.1"/>
    <property type="molecule type" value="Genomic_DNA"/>
</dbReference>
<evidence type="ECO:0000313" key="2">
    <source>
        <dbReference type="Proteomes" id="UP000199356"/>
    </source>
</evidence>
<proteinExistence type="predicted"/>
<gene>
    <name evidence="1" type="ORF">SAMN04488047_14416</name>
</gene>
<protein>
    <submittedName>
        <fullName evidence="1">Uncharacterized protein</fullName>
    </submittedName>
</protein>
<dbReference type="Proteomes" id="UP000199356">
    <property type="component" value="Unassembled WGS sequence"/>
</dbReference>
<keyword evidence="2" id="KW-1185">Reference proteome</keyword>
<dbReference type="AlphaFoldDB" id="A0A1I5WDY8"/>
<sequence>MSSSTCLVKGQIDCEEDGLYRVDVENSGPHPQPRMIANGVCDGLHPGSEFQVEARVYSGAHGCIFEPVRLVDE</sequence>
<reference evidence="1 2" key="1">
    <citation type="submission" date="2016-10" db="EMBL/GenBank/DDBJ databases">
        <authorList>
            <person name="de Groot N.N."/>
        </authorList>
    </citation>
    <scope>NUCLEOTIDE SEQUENCE [LARGE SCALE GENOMIC DNA]</scope>
    <source>
        <strain evidence="1 2">DSM 19547</strain>
    </source>
</reference>
<name>A0A1I5WDY8_9RHOB</name>